<evidence type="ECO:0000313" key="5">
    <source>
        <dbReference type="Proteomes" id="UP001595660"/>
    </source>
</evidence>
<dbReference type="PANTHER" id="PTHR23159:SF31">
    <property type="entry name" value="CENTROSOME-ASSOCIATED PROTEIN CEP250 ISOFORM X1"/>
    <property type="match status" value="1"/>
</dbReference>
<evidence type="ECO:0000313" key="4">
    <source>
        <dbReference type="EMBL" id="MFC3476726.1"/>
    </source>
</evidence>
<feature type="coiled-coil region" evidence="1">
    <location>
        <begin position="335"/>
        <end position="502"/>
    </location>
</feature>
<feature type="compositionally biased region" description="Basic and acidic residues" evidence="2">
    <location>
        <begin position="178"/>
        <end position="195"/>
    </location>
</feature>
<protein>
    <submittedName>
        <fullName evidence="4">Archaea-specific SMC-related protein</fullName>
    </submittedName>
</protein>
<name>A0ABD5NC23_9EURY</name>
<accession>A0ABD5NC23</accession>
<evidence type="ECO:0000256" key="2">
    <source>
        <dbReference type="SAM" id="MobiDB-lite"/>
    </source>
</evidence>
<dbReference type="InterPro" id="IPR027417">
    <property type="entry name" value="P-loop_NTPase"/>
</dbReference>
<proteinExistence type="predicted"/>
<dbReference type="GeneID" id="69117358"/>
<comment type="caution">
    <text evidence="4">The sequence shown here is derived from an EMBL/GenBank/DDBJ whole genome shotgun (WGS) entry which is preliminary data.</text>
</comment>
<dbReference type="Proteomes" id="UP001595660">
    <property type="component" value="Unassembled WGS sequence"/>
</dbReference>
<evidence type="ECO:0000259" key="3">
    <source>
        <dbReference type="Pfam" id="PF13476"/>
    </source>
</evidence>
<dbReference type="Pfam" id="PF13476">
    <property type="entry name" value="AAA_23"/>
    <property type="match status" value="1"/>
</dbReference>
<dbReference type="EMBL" id="JBHRWN010000002">
    <property type="protein sequence ID" value="MFC3476726.1"/>
    <property type="molecule type" value="Genomic_DNA"/>
</dbReference>
<evidence type="ECO:0000256" key="1">
    <source>
        <dbReference type="SAM" id="Coils"/>
    </source>
</evidence>
<dbReference type="RefSeq" id="WP_232572130.1">
    <property type="nucleotide sequence ID" value="NZ_CP089466.1"/>
</dbReference>
<feature type="region of interest" description="Disordered" evidence="2">
    <location>
        <begin position="178"/>
        <end position="203"/>
    </location>
</feature>
<gene>
    <name evidence="4" type="ORF">ACFOKC_03210</name>
</gene>
<keyword evidence="5" id="KW-1185">Reference proteome</keyword>
<keyword evidence="1" id="KW-0175">Coiled coil</keyword>
<dbReference type="Gene3D" id="3.40.50.300">
    <property type="entry name" value="P-loop containing nucleotide triphosphate hydrolases"/>
    <property type="match status" value="2"/>
</dbReference>
<organism evidence="4 5">
    <name type="scientific">Halobacterium litoreum</name>
    <dbReference type="NCBI Taxonomy" id="2039234"/>
    <lineage>
        <taxon>Archaea</taxon>
        <taxon>Methanobacteriati</taxon>
        <taxon>Methanobacteriota</taxon>
        <taxon>Stenosarchaea group</taxon>
        <taxon>Halobacteria</taxon>
        <taxon>Halobacteriales</taxon>
        <taxon>Halobacteriaceae</taxon>
        <taxon>Halobacterium</taxon>
    </lineage>
</organism>
<dbReference type="AlphaFoldDB" id="A0ABD5NC23"/>
<dbReference type="NCBIfam" id="NF045487">
    <property type="entry name" value="ASRP"/>
    <property type="match status" value="1"/>
</dbReference>
<dbReference type="InterPro" id="IPR038729">
    <property type="entry name" value="Rad50/SbcC_AAA"/>
</dbReference>
<feature type="domain" description="Rad50/SbcC-type AAA" evidence="3">
    <location>
        <begin position="13"/>
        <end position="245"/>
    </location>
</feature>
<dbReference type="SUPFAM" id="SSF52540">
    <property type="entry name" value="P-loop containing nucleoside triphosphate hydrolases"/>
    <property type="match status" value="1"/>
</dbReference>
<reference evidence="4 5" key="1">
    <citation type="journal article" date="2019" name="Int. J. Syst. Evol. Microbiol.">
        <title>The Global Catalogue of Microorganisms (GCM) 10K type strain sequencing project: providing services to taxonomists for standard genome sequencing and annotation.</title>
        <authorList>
            <consortium name="The Broad Institute Genomics Platform"/>
            <consortium name="The Broad Institute Genome Sequencing Center for Infectious Disease"/>
            <person name="Wu L."/>
            <person name="Ma J."/>
        </authorList>
    </citation>
    <scope>NUCLEOTIDE SEQUENCE [LARGE SCALE GENOMIC DNA]</scope>
    <source>
        <strain evidence="4 5">CGMCC 1.12562</strain>
    </source>
</reference>
<dbReference type="PANTHER" id="PTHR23159">
    <property type="entry name" value="CENTROSOMAL PROTEIN 2"/>
    <property type="match status" value="1"/>
</dbReference>
<sequence>MDERGADQPAARVRAQHVGGIDETTVDLESGVNVLAGRNATNRTSFLQAVMAALGSDRATLKGDADAGRAEVTLAGETHERTLDRVGGDVSFGGDPLLADAELADLFAFLLEDNDARRAVERGDDLREVVVRPVDTAALRRDIERREAEKREIDDELAALDDVAARLENRRERVAELEAERDERREELADARDALADADGEDSEALAELKARRSDLEELRFQLRTERESLESLRDQRADLREERDALPDPDADVAALDDRIEELRARREEVAASVSDLQNVVEFNEQFLDDAGDVTAALADDPARRSDGGTVTDALVGEDDGERVCWTCGSTVERERIEGTVERLRDLRDREQSRKADLDAELDEVTDRRQAVAETRERREEVAERLREVEAEIERREERVADLEAEREDVADAVSELEAAVERDGHDAAVDRAKRVNELEVELDRVESDLADARETVEDLESRLAERDDLEARRREVVAELADLRERVDRVEAAAVDSFNEEMAAVLERLDYDNLERVWVERTATVERRGRENVERSEFDLHVVRETDDGRAYEDTVDHLSESEREVTGLVFALAGYLAHEVYEDVPFLLLDSLEAIDAERIAALVDYVAEYTEFLVAALLEEDARAVDADNRVTDI</sequence>